<evidence type="ECO:0000256" key="3">
    <source>
        <dbReference type="ARBA" id="ARBA00008628"/>
    </source>
</evidence>
<dbReference type="GO" id="GO:0010008">
    <property type="term" value="C:endosome membrane"/>
    <property type="evidence" value="ECO:0007669"/>
    <property type="project" value="UniProtKB-SubCell"/>
</dbReference>
<dbReference type="FunFam" id="1.10.357.110:FF:000004">
    <property type="entry name" value="Vacuolar-sorting protein 53 long isoform"/>
    <property type="match status" value="1"/>
</dbReference>
<evidence type="ECO:0000256" key="2">
    <source>
        <dbReference type="ARBA" id="ARBA00004481"/>
    </source>
</evidence>
<evidence type="ECO:0000256" key="6">
    <source>
        <dbReference type="ARBA" id="ARBA00023136"/>
    </source>
</evidence>
<dbReference type="InterPro" id="IPR038260">
    <property type="entry name" value="Vps53_C_sf"/>
</dbReference>
<dbReference type="Pfam" id="PF16854">
    <property type="entry name" value="VPS53_C"/>
    <property type="match status" value="1"/>
</dbReference>
<feature type="domain" description="Vps53 C-terminal" evidence="9">
    <location>
        <begin position="629"/>
        <end position="710"/>
    </location>
</feature>
<dbReference type="EMBL" id="AWGH01000015">
    <property type="protein sequence ID" value="ODN94200.1"/>
    <property type="molecule type" value="Genomic_DNA"/>
</dbReference>
<name>A0A1E3IZZ0_9TREE</name>
<organism evidence="10 11">
    <name type="scientific">Cryptococcus wingfieldii CBS 7118</name>
    <dbReference type="NCBI Taxonomy" id="1295528"/>
    <lineage>
        <taxon>Eukaryota</taxon>
        <taxon>Fungi</taxon>
        <taxon>Dikarya</taxon>
        <taxon>Basidiomycota</taxon>
        <taxon>Agaricomycotina</taxon>
        <taxon>Tremellomycetes</taxon>
        <taxon>Tremellales</taxon>
        <taxon>Cryptococcaceae</taxon>
        <taxon>Cryptococcus</taxon>
    </lineage>
</organism>
<evidence type="ECO:0000259" key="8">
    <source>
        <dbReference type="Pfam" id="PF04100"/>
    </source>
</evidence>
<evidence type="ECO:0000256" key="4">
    <source>
        <dbReference type="ARBA" id="ARBA00022753"/>
    </source>
</evidence>
<keyword evidence="11" id="KW-1185">Reference proteome</keyword>
<dbReference type="Gene3D" id="1.10.357.110">
    <property type="entry name" value="Vacuolar protein sorting-associated protein 53, C-terminus"/>
    <property type="match status" value="1"/>
</dbReference>
<dbReference type="Pfam" id="PF04100">
    <property type="entry name" value="Vps53_N"/>
    <property type="match status" value="1"/>
</dbReference>
<evidence type="ECO:0000259" key="9">
    <source>
        <dbReference type="Pfam" id="PF16854"/>
    </source>
</evidence>
<keyword evidence="6" id="KW-0472">Membrane</keyword>
<dbReference type="InterPro" id="IPR031745">
    <property type="entry name" value="Vps53_C"/>
</dbReference>
<keyword evidence="4" id="KW-0967">Endosome</keyword>
<dbReference type="RefSeq" id="XP_019030731.1">
    <property type="nucleotide sequence ID" value="XM_019177150.1"/>
</dbReference>
<dbReference type="GO" id="GO:0042147">
    <property type="term" value="P:retrograde transport, endosome to Golgi"/>
    <property type="evidence" value="ECO:0007669"/>
    <property type="project" value="InterPro"/>
</dbReference>
<evidence type="ECO:0000313" key="10">
    <source>
        <dbReference type="EMBL" id="ODN94200.1"/>
    </source>
</evidence>
<sequence>MASSSSPPLPPVPKASAALATDASTSSRAMARLANEFPGAASLADHKVTHAKLGLEIMDIREEIARLKAELRRDQDPGRMSNIQSQIGQLMLQINVIQEKAAEAEAIVKGITSDIQRLDVAKSNLTTAIQMLERWGMLRQSHEQLRHLLPTRQYKNMSQAFAAVTQLLASLKPLSSVPAVAEIFKAAEADRKTVQEKAAVEMDTFFQQDPNKIVDRRSIAEICLLIDVLGGDFRNHIVERYLQIQLAEYRRIFRSTDEAGQLDNVPRRFAWFRRVLKHHDEEDSMLFPASWQVTRLLVSGFAECTRSDLSNLLGKQSPAVNVLLDALQATLDFEQAMSRKLDMTASHILYGEITSLTLRGGSLKWTIASIFDQYLNVYVEAQDRAIYDMLSAYRGSNARPSLESVIAEEPETPVPTVLPSSTELFYFYGQQLDQCEKYSRGETMRKLSDVFVKWLNVYAGEVLLAGMKSAPSRKSFEGRDSLQEVKTACMVLNTAEYCQNTSIQLEERLRSKISPDLSESISFESARETFSSVISQSIAVLLRELEYSCEPAFSAILKTPWIHLENVSGRSAYVVDLVGSIKSVAEGVRARIEGKKYIRNFADKAVGVIITRFTQAVIKSAPLKKIGAEQILLDVQAVKACLLDLPEPHPENSSTIYTKYVTKNTGQLETMLKVILAPDEVPEGFVQNYCLLIGDRSFTNFQKILDLKGTARTDQQRLLDIFLSVTSTDSDLTDTSFLTHIDMDPPASSEAARGFASPSASSTGLFSPTTGPGGIGGLPGLLRSGSAEGGERTETPKAFGDFRRLVNFATRRDNSAMNVPH</sequence>
<feature type="compositionally biased region" description="Basic and acidic residues" evidence="7">
    <location>
        <begin position="789"/>
        <end position="798"/>
    </location>
</feature>
<feature type="region of interest" description="Disordered" evidence="7">
    <location>
        <begin position="1"/>
        <end position="20"/>
    </location>
</feature>
<evidence type="ECO:0000256" key="5">
    <source>
        <dbReference type="ARBA" id="ARBA00023034"/>
    </source>
</evidence>
<dbReference type="GO" id="GO:0000938">
    <property type="term" value="C:GARP complex"/>
    <property type="evidence" value="ECO:0007669"/>
    <property type="project" value="InterPro"/>
</dbReference>
<evidence type="ECO:0000256" key="7">
    <source>
        <dbReference type="SAM" id="MobiDB-lite"/>
    </source>
</evidence>
<reference evidence="10 11" key="1">
    <citation type="submission" date="2016-06" db="EMBL/GenBank/DDBJ databases">
        <title>Evolution of pathogenesis and genome organization in the Tremellales.</title>
        <authorList>
            <person name="Cuomo C."/>
            <person name="Litvintseva A."/>
            <person name="Heitman J."/>
            <person name="Chen Y."/>
            <person name="Sun S."/>
            <person name="Springer D."/>
            <person name="Dromer F."/>
            <person name="Young S."/>
            <person name="Zeng Q."/>
            <person name="Chapman S."/>
            <person name="Gujja S."/>
            <person name="Saif S."/>
            <person name="Birren B."/>
        </authorList>
    </citation>
    <scope>NUCLEOTIDE SEQUENCE [LARGE SCALE GENOMIC DNA]</scope>
    <source>
        <strain evidence="10 11">CBS 7118</strain>
    </source>
</reference>
<comment type="caution">
    <text evidence="10">The sequence shown here is derived from an EMBL/GenBank/DDBJ whole genome shotgun (WGS) entry which is preliminary data.</text>
</comment>
<dbReference type="AlphaFoldDB" id="A0A1E3IZZ0"/>
<evidence type="ECO:0000313" key="11">
    <source>
        <dbReference type="Proteomes" id="UP000094819"/>
    </source>
</evidence>
<feature type="domain" description="Vps53 N-terminal" evidence="8">
    <location>
        <begin position="28"/>
        <end position="392"/>
    </location>
</feature>
<evidence type="ECO:0000256" key="1">
    <source>
        <dbReference type="ARBA" id="ARBA00004150"/>
    </source>
</evidence>
<proteinExistence type="inferred from homology"/>
<accession>A0A1E3IZZ0</accession>
<dbReference type="InterPro" id="IPR007234">
    <property type="entry name" value="Vps53_N"/>
</dbReference>
<dbReference type="Proteomes" id="UP000094819">
    <property type="component" value="Unassembled WGS sequence"/>
</dbReference>
<dbReference type="PANTHER" id="PTHR12820:SF0">
    <property type="entry name" value="VACUOLAR PROTEIN SORTING-ASSOCIATED PROTEIN 53 HOMOLOG"/>
    <property type="match status" value="1"/>
</dbReference>
<comment type="similarity">
    <text evidence="3">Belongs to the VPS53 family.</text>
</comment>
<gene>
    <name evidence="10" type="ORF">L198_05051</name>
</gene>
<dbReference type="InterPro" id="IPR039766">
    <property type="entry name" value="Vps53"/>
</dbReference>
<dbReference type="OrthoDB" id="10261632at2759"/>
<dbReference type="PANTHER" id="PTHR12820">
    <property type="entry name" value="VACUOLAR SORTING PROTEIN 53"/>
    <property type="match status" value="1"/>
</dbReference>
<keyword evidence="5" id="KW-0333">Golgi apparatus</keyword>
<protein>
    <submittedName>
        <fullName evidence="10">Vacuolar-sorting protein 53 long isoform</fullName>
    </submittedName>
</protein>
<dbReference type="GO" id="GO:0005829">
    <property type="term" value="C:cytosol"/>
    <property type="evidence" value="ECO:0007669"/>
    <property type="project" value="GOC"/>
</dbReference>
<feature type="region of interest" description="Disordered" evidence="7">
    <location>
        <begin position="748"/>
        <end position="798"/>
    </location>
</feature>
<comment type="subcellular location">
    <subcellularLocation>
        <location evidence="2">Endosome membrane</location>
        <topology evidence="2">Peripheral membrane protein</topology>
    </subcellularLocation>
    <subcellularLocation>
        <location evidence="1">Golgi apparatus</location>
        <location evidence="1">trans-Golgi network membrane</location>
        <topology evidence="1">Peripheral membrane protein</topology>
    </subcellularLocation>
</comment>
<dbReference type="GeneID" id="30194264"/>